<reference evidence="2 3" key="1">
    <citation type="submission" date="2017-10" db="EMBL/GenBank/DDBJ databases">
        <title>Whole genome sequencing of members of genus Pseudoxanthomonas.</title>
        <authorList>
            <person name="Kumar S."/>
            <person name="Bansal K."/>
            <person name="Kaur A."/>
            <person name="Patil P."/>
            <person name="Sharma S."/>
            <person name="Patil P.B."/>
        </authorList>
    </citation>
    <scope>NUCLEOTIDE SEQUENCE [LARGE SCALE GENOMIC DNA]</scope>
    <source>
        <strain evidence="2 3">DSM 17801</strain>
    </source>
</reference>
<accession>A0ABQ6Z695</accession>
<sequence length="178" mass="18576">MTRSSHLGFGLILTCLALAGLLGSVFDVASSIFFIAAGDLRPPVLEVGLLSNDYVGLAGHPAARTIAIAALAVGTLGSLLPWFAVAELGWRLCAHPVISPATGAAFRHLTWALAAWALFQAAASALLLLAWNRYEVETSLNINTNGLLPTIVAIVTAWCIALLIARAVAVACENEAFV</sequence>
<proteinExistence type="predicted"/>
<organism evidence="2 3">
    <name type="scientific">Pseudoxanthomonas daejeonensis</name>
    <dbReference type="NCBI Taxonomy" id="266062"/>
    <lineage>
        <taxon>Bacteria</taxon>
        <taxon>Pseudomonadati</taxon>
        <taxon>Pseudomonadota</taxon>
        <taxon>Gammaproteobacteria</taxon>
        <taxon>Lysobacterales</taxon>
        <taxon>Lysobacteraceae</taxon>
        <taxon>Pseudoxanthomonas</taxon>
    </lineage>
</organism>
<feature type="transmembrane region" description="Helical" evidence="1">
    <location>
        <begin position="109"/>
        <end position="131"/>
    </location>
</feature>
<keyword evidence="1" id="KW-0472">Membrane</keyword>
<keyword evidence="3" id="KW-1185">Reference proteome</keyword>
<keyword evidence="1" id="KW-1133">Transmembrane helix</keyword>
<comment type="caution">
    <text evidence="2">The sequence shown here is derived from an EMBL/GenBank/DDBJ whole genome shotgun (WGS) entry which is preliminary data.</text>
</comment>
<evidence type="ECO:0008006" key="4">
    <source>
        <dbReference type="Google" id="ProtNLM"/>
    </source>
</evidence>
<gene>
    <name evidence="2" type="ORF">CSC65_11215</name>
</gene>
<name>A0ABQ6Z695_9GAMM</name>
<protein>
    <recommendedName>
        <fullName evidence="4">DUF2975 domain-containing protein</fullName>
    </recommendedName>
</protein>
<keyword evidence="1" id="KW-0812">Transmembrane</keyword>
<dbReference type="EMBL" id="PDWN01000010">
    <property type="protein sequence ID" value="KAF1693841.1"/>
    <property type="molecule type" value="Genomic_DNA"/>
</dbReference>
<dbReference type="Proteomes" id="UP000788419">
    <property type="component" value="Unassembled WGS sequence"/>
</dbReference>
<feature type="transmembrane region" description="Helical" evidence="1">
    <location>
        <begin position="61"/>
        <end position="88"/>
    </location>
</feature>
<dbReference type="RefSeq" id="WP_162410684.1">
    <property type="nucleotide sequence ID" value="NZ_PDWN01000010.1"/>
</dbReference>
<feature type="transmembrane region" description="Helical" evidence="1">
    <location>
        <begin position="151"/>
        <end position="172"/>
    </location>
</feature>
<evidence type="ECO:0000256" key="1">
    <source>
        <dbReference type="SAM" id="Phobius"/>
    </source>
</evidence>
<evidence type="ECO:0000313" key="3">
    <source>
        <dbReference type="Proteomes" id="UP000788419"/>
    </source>
</evidence>
<evidence type="ECO:0000313" key="2">
    <source>
        <dbReference type="EMBL" id="KAF1693841.1"/>
    </source>
</evidence>